<protein>
    <submittedName>
        <fullName evidence="2">Antibiotic biosynthesis monooxygenase</fullName>
    </submittedName>
</protein>
<gene>
    <name evidence="2" type="ORF">GCM10012285_21390</name>
</gene>
<dbReference type="SUPFAM" id="SSF54909">
    <property type="entry name" value="Dimeric alpha+beta barrel"/>
    <property type="match status" value="1"/>
</dbReference>
<dbReference type="InterPro" id="IPR011008">
    <property type="entry name" value="Dimeric_a/b-barrel"/>
</dbReference>
<dbReference type="Pfam" id="PF03992">
    <property type="entry name" value="ABM"/>
    <property type="match status" value="1"/>
</dbReference>
<dbReference type="PROSITE" id="PS51725">
    <property type="entry name" value="ABM"/>
    <property type="match status" value="1"/>
</dbReference>
<dbReference type="EMBL" id="BMND01000006">
    <property type="protein sequence ID" value="GGN41806.1"/>
    <property type="molecule type" value="Genomic_DNA"/>
</dbReference>
<organism evidence="2 3">
    <name type="scientific">Streptomyces kronopolitis</name>
    <dbReference type="NCBI Taxonomy" id="1612435"/>
    <lineage>
        <taxon>Bacteria</taxon>
        <taxon>Bacillati</taxon>
        <taxon>Actinomycetota</taxon>
        <taxon>Actinomycetes</taxon>
        <taxon>Kitasatosporales</taxon>
        <taxon>Streptomycetaceae</taxon>
        <taxon>Streptomyces</taxon>
    </lineage>
</organism>
<name>A0ABQ2JAM7_9ACTN</name>
<sequence length="123" mass="13165">MVGGRLGGMTQTTKIEAGSGIATLINVFTVRPERQAELVALLSRATEETMRDRPGFLSANLHASTDGERVVNYAQWESEAHFRAMLADPAAQEHMTQAAALAESFDPRICTVEAVHHASGAAS</sequence>
<keyword evidence="3" id="KW-1185">Reference proteome</keyword>
<dbReference type="Gene3D" id="3.30.70.100">
    <property type="match status" value="1"/>
</dbReference>
<evidence type="ECO:0000313" key="3">
    <source>
        <dbReference type="Proteomes" id="UP000600080"/>
    </source>
</evidence>
<evidence type="ECO:0000259" key="1">
    <source>
        <dbReference type="PROSITE" id="PS51725"/>
    </source>
</evidence>
<keyword evidence="2" id="KW-0503">Monooxygenase</keyword>
<comment type="caution">
    <text evidence="2">The sequence shown here is derived from an EMBL/GenBank/DDBJ whole genome shotgun (WGS) entry which is preliminary data.</text>
</comment>
<dbReference type="InterPro" id="IPR007138">
    <property type="entry name" value="ABM_dom"/>
</dbReference>
<dbReference type="Proteomes" id="UP000600080">
    <property type="component" value="Unassembled WGS sequence"/>
</dbReference>
<proteinExistence type="predicted"/>
<keyword evidence="2" id="KW-0560">Oxidoreductase</keyword>
<reference evidence="3" key="1">
    <citation type="journal article" date="2019" name="Int. J. Syst. Evol. Microbiol.">
        <title>The Global Catalogue of Microorganisms (GCM) 10K type strain sequencing project: providing services to taxonomists for standard genome sequencing and annotation.</title>
        <authorList>
            <consortium name="The Broad Institute Genomics Platform"/>
            <consortium name="The Broad Institute Genome Sequencing Center for Infectious Disease"/>
            <person name="Wu L."/>
            <person name="Ma J."/>
        </authorList>
    </citation>
    <scope>NUCLEOTIDE SEQUENCE [LARGE SCALE GENOMIC DNA]</scope>
    <source>
        <strain evidence="3">CGMCC 4.7323</strain>
    </source>
</reference>
<dbReference type="GO" id="GO:0004497">
    <property type="term" value="F:monooxygenase activity"/>
    <property type="evidence" value="ECO:0007669"/>
    <property type="project" value="UniProtKB-KW"/>
</dbReference>
<feature type="domain" description="ABM" evidence="1">
    <location>
        <begin position="22"/>
        <end position="112"/>
    </location>
</feature>
<accession>A0ABQ2JAM7</accession>
<evidence type="ECO:0000313" key="2">
    <source>
        <dbReference type="EMBL" id="GGN41806.1"/>
    </source>
</evidence>